<proteinExistence type="inferred from homology"/>
<dbReference type="RefSeq" id="WP_082250498.1">
    <property type="nucleotide sequence ID" value="NZ_JGZA01000025.1"/>
</dbReference>
<accession>A0A087B9U6</accession>
<dbReference type="Gene3D" id="3.30.420.40">
    <property type="match status" value="2"/>
</dbReference>
<dbReference type="PANTHER" id="PTHR18964:SF169">
    <property type="entry name" value="N-ACETYLMANNOSAMINE KINASE"/>
    <property type="match status" value="1"/>
</dbReference>
<dbReference type="InterPro" id="IPR043129">
    <property type="entry name" value="ATPase_NBD"/>
</dbReference>
<dbReference type="InterPro" id="IPR000600">
    <property type="entry name" value="ROK"/>
</dbReference>
<organism evidence="2 3">
    <name type="scientific">Bifidobacterium longum subsp. suis</name>
    <dbReference type="NCBI Taxonomy" id="1695"/>
    <lineage>
        <taxon>Bacteria</taxon>
        <taxon>Bacillati</taxon>
        <taxon>Actinomycetota</taxon>
        <taxon>Actinomycetes</taxon>
        <taxon>Bifidobacteriales</taxon>
        <taxon>Bifidobacteriaceae</taxon>
        <taxon>Bifidobacterium</taxon>
    </lineage>
</organism>
<dbReference type="PANTHER" id="PTHR18964">
    <property type="entry name" value="ROK (REPRESSOR, ORF, KINASE) FAMILY"/>
    <property type="match status" value="1"/>
</dbReference>
<feature type="non-terminal residue" evidence="2">
    <location>
        <position position="343"/>
    </location>
</feature>
<evidence type="ECO:0000313" key="3">
    <source>
        <dbReference type="Proteomes" id="UP000029024"/>
    </source>
</evidence>
<dbReference type="AlphaFoldDB" id="A0A087B9U6"/>
<dbReference type="EMBL" id="JGZA01000025">
    <property type="protein sequence ID" value="KFI67796.1"/>
    <property type="molecule type" value="Genomic_DNA"/>
</dbReference>
<protein>
    <submittedName>
        <fullName evidence="2">ROK family protein</fullName>
    </submittedName>
</protein>
<dbReference type="InterPro" id="IPR049874">
    <property type="entry name" value="ROK_cs"/>
</dbReference>
<evidence type="ECO:0000256" key="1">
    <source>
        <dbReference type="ARBA" id="ARBA00006479"/>
    </source>
</evidence>
<gene>
    <name evidence="2" type="ORF">BLSS_2043</name>
</gene>
<evidence type="ECO:0000313" key="2">
    <source>
        <dbReference type="EMBL" id="KFI67796.1"/>
    </source>
</evidence>
<dbReference type="SUPFAM" id="SSF53067">
    <property type="entry name" value="Actin-like ATPase domain"/>
    <property type="match status" value="1"/>
</dbReference>
<reference evidence="2 3" key="1">
    <citation type="submission" date="2014-03" db="EMBL/GenBank/DDBJ databases">
        <title>Genomics of Bifidobacteria.</title>
        <authorList>
            <person name="Ventura M."/>
            <person name="Milani C."/>
            <person name="Lugli G.A."/>
        </authorList>
    </citation>
    <scope>NUCLEOTIDE SEQUENCE [LARGE SCALE GENOMIC DNA]</scope>
    <source>
        <strain evidence="2 3">LMG 21814</strain>
    </source>
</reference>
<dbReference type="Proteomes" id="UP000029024">
    <property type="component" value="Unassembled WGS sequence"/>
</dbReference>
<name>A0A087B9U6_BIFLN</name>
<comment type="caution">
    <text evidence="2">The sequence shown here is derived from an EMBL/GenBank/DDBJ whole genome shotgun (WGS) entry which is preliminary data.</text>
</comment>
<comment type="similarity">
    <text evidence="1">Belongs to the ROK (NagC/XylR) family.</text>
</comment>
<sequence>MTPCSPEGPARERGRRGCGDVSAFDIGGTKIASGFVTLPDENSAHADCGRKPRVEAQCEIPTEASRGGDDIRERLTAFASRQLARARDEGAVIRGIGIAAAGVPDSRTGVIVSATDILPGWRGQRIYDAFAKVTDLPVHMVGDVGAHGLGEAGYGAGRGHGIVLSIGVGTGIGGAIVVDGTLFSGAHGVAGHAGHVPSGLGRGFLCSCGTREGHIEPVASGTGLKDLYNARCDAEEGEPVADGSQVAARAAAGEPLAVGVIEDSARALGECIGGMGNLIDPDVIVVSGSVVKAGPLWWNALRAGFEDSALQLVRSAPLVEGELGGAAPLIGAAVAVRRHVAQG</sequence>
<dbReference type="PROSITE" id="PS01125">
    <property type="entry name" value="ROK"/>
    <property type="match status" value="1"/>
</dbReference>
<dbReference type="Pfam" id="PF00480">
    <property type="entry name" value="ROK"/>
    <property type="match status" value="1"/>
</dbReference>